<evidence type="ECO:0000256" key="8">
    <source>
        <dbReference type="SAM" id="MobiDB-lite"/>
    </source>
</evidence>
<evidence type="ECO:0000256" key="4">
    <source>
        <dbReference type="ARBA" id="ARBA00022741"/>
    </source>
</evidence>
<evidence type="ECO:0000256" key="3">
    <source>
        <dbReference type="ARBA" id="ARBA00022679"/>
    </source>
</evidence>
<dbReference type="SUPFAM" id="SSF56112">
    <property type="entry name" value="Protein kinase-like (PK-like)"/>
    <property type="match status" value="1"/>
</dbReference>
<comment type="similarity">
    <text evidence="7">Belongs to the protein kinase superfamily. Ser/Thr protein kinase family. CDPK subfamily.</text>
</comment>
<evidence type="ECO:0000259" key="10">
    <source>
        <dbReference type="PROSITE" id="PS50222"/>
    </source>
</evidence>
<comment type="cofactor">
    <cofactor evidence="1">
        <name>Mg(2+)</name>
        <dbReference type="ChEBI" id="CHEBI:18420"/>
    </cofactor>
</comment>
<feature type="compositionally biased region" description="Low complexity" evidence="8">
    <location>
        <begin position="334"/>
        <end position="351"/>
    </location>
</feature>
<dbReference type="SUPFAM" id="SSF47473">
    <property type="entry name" value="EF-hand"/>
    <property type="match status" value="1"/>
</dbReference>
<feature type="region of interest" description="Disordered" evidence="8">
    <location>
        <begin position="324"/>
        <end position="363"/>
    </location>
</feature>
<proteinExistence type="inferred from homology"/>
<accession>A0ABP0RSG6</accession>
<dbReference type="InterPro" id="IPR002048">
    <property type="entry name" value="EF_hand_dom"/>
</dbReference>
<evidence type="ECO:0000256" key="7">
    <source>
        <dbReference type="ARBA" id="ARBA00024334"/>
    </source>
</evidence>
<dbReference type="InterPro" id="IPR000719">
    <property type="entry name" value="Prot_kinase_dom"/>
</dbReference>
<sequence>MLSRQSGESMSSYITRRRSWWIALKGLDSAVAIPDVILAQQLLTNAQISGDQRLMVRTMLQGTLTFDTVASELIAQHPRIHEFEKQRGGKGYGNHSRPWSRPQGHQHRHNKPFRSYLAEDADEWESQDLTGFDEAEEDQTAYFQDTETVVEEDAEVYLEEHMCFLIENGMDIDNEEACALAAENLQLEYEAYNVRQHASGKGHGGFHQARQFDVSGQLSFQERKARLMQLKSKTECRRCHQKGHWSGDPQCPKGSRKGSGKFSGRSPSTSSTSPPSTSKSGKGKSSGKHKPRVVYFSMKEHEDVPDPGTEKAWCGMALKEDPRGRGVCIPPPSSLQSPSRSTAPPTTSPPTGLRAKAAPTQPAVHDAMALSMTRAPQLPFGVPRNDSAQVELQDAGTEALVERSLHLAPSELRGRPLTQDEMDEQALHAALHMVADMEAMEVESEGYEPSIYDPSLMSFELVPHAPGPSSGYGQSGIPPKAPSVPPLPQRHQGPECEHKKTTKKGTNKYYTNVWTVVRSWRRPESQRLQLRQSQHHHLCQQRQNKSYVLTIAFHGTNGFQTRQTCLDCGFVRIGRPKSAPAPSRYSSSAEGDLPLSFTPQMAQAVFRMSSMMALIKHNETGENLTSEDLSRLLRGAMLSIVNWPPEDSFTDSNAQATFSPGPRPSCTGTPPASTAASPVPTPDRGTARDSRHVKILNFGRYKGQSYEKAYQDASYVNWVLGELNEDSNPIFMHLGRYFEDRRMAERSNTAFMATKTIEVSDTEEDFPTSETIASETDLIAILDSGCNKTCHGELWLRKYAAAVGHSIDEFPMNPETGSFRGIGGSVTVLGLRSLQVGFELADGGIAIGDIDSTELQGSSAPLLLSIGDQRKLGLCIELGNTESVFSRTLNCQLKIAEINGLLGLRLLPSHIAMMSQISDAESTEASSETLQLPATPSSRETEFNFSVDTADTMVLSPKSESEDNATTDSESVEFSESYIALDEETNKTMTKQQKKQLEKDLAEVKAHDQNRLWMLIRGDQCQFGLADHVTGFPHLKPTGFLTASDTVKQELAKRCEFSAEMEDELLQPLGNFDAIYDDKDLAKSTTFDHKTTEAELQRLETPAEVLQEIIVVDDGSQPPLSIELQRRIQPNCRLRVLRHDDGPLVQPDDNSPCSFAPRAADVVVGSKDHDVFEDFAEEVSFQIASGRGSPQVEAASWLPANYEIRPPEPEEVPQIFIAVHRKTRVPRQLCSFRKPFGSAAQERLHSCIFSMQRLSDNEAIAKVFEVFEDYVNIHLVQELCTGGSVYERILERQYFTEQETAVLVKHMLQALVPLHANYMHHGSLNPESFRFLNASPHSPLKLVDFGLELKAHRWDAVEHVGGPDLQNPSLPHFFETCKLVFLAPEFAPQPKRKKDVGNGNDLEVSSNTWLPEDQVDRSLLDEELLANVLVEHADWVEEQRLALAGSSGYSTKNQAADIWSIGAIAFLLLCGYPPFFAPSRNAILTRIHRGEVAFDPPFWSKISEDAKSFVSGCLQHSFWDRLTLQDALSHPWILRLADNSPSGSMFASFMLNLRRFYRTSLIEVFTASILVKKFRQEELQEFLCRCKEIDMSGNGFFTASDLKHVLTAVGHPTIAEAISTRFLQTFRHPGESYIDYMALLDSVHLQQQRSFEDELWRHFQRVLQSSGRCGVDGVCSCLSLDDLGIVFGDPVIVGLLMREIPDSPGLEDATVCHRLLQALQAECNARGTRQLDFRCLCSLILRQLKTL</sequence>
<dbReference type="EMBL" id="CAXAMM010042211">
    <property type="protein sequence ID" value="CAK9103578.1"/>
    <property type="molecule type" value="Genomic_DNA"/>
</dbReference>
<dbReference type="Gene3D" id="1.10.238.10">
    <property type="entry name" value="EF-hand"/>
    <property type="match status" value="1"/>
</dbReference>
<evidence type="ECO:0000259" key="9">
    <source>
        <dbReference type="PROSITE" id="PS50011"/>
    </source>
</evidence>
<dbReference type="Proteomes" id="UP001642464">
    <property type="component" value="Unassembled WGS sequence"/>
</dbReference>
<dbReference type="PANTHER" id="PTHR24349">
    <property type="entry name" value="SERINE/THREONINE-PROTEIN KINASE"/>
    <property type="match status" value="1"/>
</dbReference>
<feature type="compositionally biased region" description="Acidic residues" evidence="8">
    <location>
        <begin position="962"/>
        <end position="973"/>
    </location>
</feature>
<dbReference type="Pfam" id="PF00069">
    <property type="entry name" value="Pkinase"/>
    <property type="match status" value="2"/>
</dbReference>
<organism evidence="11 12">
    <name type="scientific">Durusdinium trenchii</name>
    <dbReference type="NCBI Taxonomy" id="1381693"/>
    <lineage>
        <taxon>Eukaryota</taxon>
        <taxon>Sar</taxon>
        <taxon>Alveolata</taxon>
        <taxon>Dinophyceae</taxon>
        <taxon>Suessiales</taxon>
        <taxon>Symbiodiniaceae</taxon>
        <taxon>Durusdinium</taxon>
    </lineage>
</organism>
<comment type="caution">
    <text evidence="11">The sequence shown here is derived from an EMBL/GenBank/DDBJ whole genome shotgun (WGS) entry which is preliminary data.</text>
</comment>
<dbReference type="Gene3D" id="3.30.200.20">
    <property type="entry name" value="Phosphorylase Kinase, domain 1"/>
    <property type="match status" value="1"/>
</dbReference>
<feature type="compositionally biased region" description="Polar residues" evidence="8">
    <location>
        <begin position="930"/>
        <end position="943"/>
    </location>
</feature>
<keyword evidence="6" id="KW-0067">ATP-binding</keyword>
<feature type="region of interest" description="Disordered" evidence="8">
    <location>
        <begin position="918"/>
        <end position="943"/>
    </location>
</feature>
<dbReference type="InterPro" id="IPR050205">
    <property type="entry name" value="CDPK_Ser/Thr_kinases"/>
</dbReference>
<keyword evidence="3" id="KW-0808">Transferase</keyword>
<keyword evidence="12" id="KW-1185">Reference proteome</keyword>
<dbReference type="SMART" id="SM00220">
    <property type="entry name" value="S_TKc"/>
    <property type="match status" value="1"/>
</dbReference>
<name>A0ABP0RSG6_9DINO</name>
<dbReference type="GO" id="GO:0016301">
    <property type="term" value="F:kinase activity"/>
    <property type="evidence" value="ECO:0007669"/>
    <property type="project" value="UniProtKB-KW"/>
</dbReference>
<keyword evidence="2" id="KW-0723">Serine/threonine-protein kinase</keyword>
<feature type="compositionally biased region" description="Low complexity" evidence="8">
    <location>
        <begin position="664"/>
        <end position="678"/>
    </location>
</feature>
<gene>
    <name evidence="11" type="ORF">SCF082_LOCUS48373</name>
</gene>
<feature type="region of interest" description="Disordered" evidence="8">
    <location>
        <begin position="238"/>
        <end position="289"/>
    </location>
</feature>
<feature type="region of interest" description="Disordered" evidence="8">
    <location>
        <begin position="465"/>
        <end position="503"/>
    </location>
</feature>
<evidence type="ECO:0000256" key="6">
    <source>
        <dbReference type="ARBA" id="ARBA00022840"/>
    </source>
</evidence>
<feature type="compositionally biased region" description="Low complexity" evidence="8">
    <location>
        <begin position="260"/>
        <end position="280"/>
    </location>
</feature>
<keyword evidence="4" id="KW-0547">Nucleotide-binding</keyword>
<feature type="domain" description="Protein kinase" evidence="9">
    <location>
        <begin position="1177"/>
        <end position="1533"/>
    </location>
</feature>
<dbReference type="Gene3D" id="1.10.510.10">
    <property type="entry name" value="Transferase(Phosphotransferase) domain 1"/>
    <property type="match status" value="2"/>
</dbReference>
<evidence type="ECO:0000313" key="11">
    <source>
        <dbReference type="EMBL" id="CAK9103578.1"/>
    </source>
</evidence>
<protein>
    <submittedName>
        <fullName evidence="11">Calcium-dependent protein kinase 19</fullName>
    </submittedName>
</protein>
<feature type="region of interest" description="Disordered" evidence="8">
    <location>
        <begin position="85"/>
        <end position="109"/>
    </location>
</feature>
<reference evidence="11 12" key="1">
    <citation type="submission" date="2024-02" db="EMBL/GenBank/DDBJ databases">
        <authorList>
            <person name="Chen Y."/>
            <person name="Shah S."/>
            <person name="Dougan E. K."/>
            <person name="Thang M."/>
            <person name="Chan C."/>
        </authorList>
    </citation>
    <scope>NUCLEOTIDE SEQUENCE [LARGE SCALE GENOMIC DNA]</scope>
</reference>
<dbReference type="PROSITE" id="PS50011">
    <property type="entry name" value="PROTEIN_KINASE_DOM"/>
    <property type="match status" value="1"/>
</dbReference>
<feature type="region of interest" description="Disordered" evidence="8">
    <location>
        <begin position="954"/>
        <end position="973"/>
    </location>
</feature>
<feature type="domain" description="EF-hand" evidence="10">
    <location>
        <begin position="1577"/>
        <end position="1612"/>
    </location>
</feature>
<keyword evidence="5 11" id="KW-0418">Kinase</keyword>
<dbReference type="PROSITE" id="PS50222">
    <property type="entry name" value="EF_HAND_2"/>
    <property type="match status" value="1"/>
</dbReference>
<evidence type="ECO:0000256" key="2">
    <source>
        <dbReference type="ARBA" id="ARBA00022527"/>
    </source>
</evidence>
<evidence type="ECO:0000256" key="5">
    <source>
        <dbReference type="ARBA" id="ARBA00022777"/>
    </source>
</evidence>
<evidence type="ECO:0000256" key="1">
    <source>
        <dbReference type="ARBA" id="ARBA00001946"/>
    </source>
</evidence>
<dbReference type="InterPro" id="IPR011992">
    <property type="entry name" value="EF-hand-dom_pair"/>
</dbReference>
<evidence type="ECO:0000313" key="12">
    <source>
        <dbReference type="Proteomes" id="UP001642464"/>
    </source>
</evidence>
<feature type="region of interest" description="Disordered" evidence="8">
    <location>
        <begin position="650"/>
        <end position="690"/>
    </location>
</feature>
<feature type="compositionally biased region" description="Pro residues" evidence="8">
    <location>
        <begin position="479"/>
        <end position="488"/>
    </location>
</feature>
<dbReference type="InterPro" id="IPR011009">
    <property type="entry name" value="Kinase-like_dom_sf"/>
</dbReference>